<keyword evidence="2 5" id="KW-0812">Transmembrane</keyword>
<keyword evidence="4 6" id="KW-0472">Membrane</keyword>
<feature type="transmembrane region" description="Helical" evidence="6">
    <location>
        <begin position="6"/>
        <end position="33"/>
    </location>
</feature>
<name>A0ABX2P5R8_9PROT</name>
<reference evidence="9 10" key="1">
    <citation type="submission" date="2020-06" db="EMBL/GenBank/DDBJ databases">
        <title>Synonyms of Asaia species.</title>
        <authorList>
            <person name="Sombolestani A."/>
        </authorList>
    </citation>
    <scope>NUCLEOTIDE SEQUENCE [LARGE SCALE GENOMIC DNA]</scope>
    <source>
        <strain evidence="9 10">LMG 27047</strain>
    </source>
</reference>
<dbReference type="InterPro" id="IPR001750">
    <property type="entry name" value="ND/Mrp_TM"/>
</dbReference>
<feature type="transmembrane region" description="Helical" evidence="6">
    <location>
        <begin position="285"/>
        <end position="307"/>
    </location>
</feature>
<gene>
    <name evidence="9" type="primary">nuoL</name>
    <name evidence="9" type="ORF">HW542_10270</name>
</gene>
<feature type="transmembrane region" description="Helical" evidence="6">
    <location>
        <begin position="511"/>
        <end position="531"/>
    </location>
</feature>
<accession>A0ABX2P5R8</accession>
<proteinExistence type="predicted"/>
<feature type="transmembrane region" description="Helical" evidence="6">
    <location>
        <begin position="424"/>
        <end position="449"/>
    </location>
</feature>
<dbReference type="Pfam" id="PF00361">
    <property type="entry name" value="Proton_antipo_M"/>
    <property type="match status" value="1"/>
</dbReference>
<feature type="transmembrane region" description="Helical" evidence="6">
    <location>
        <begin position="45"/>
        <end position="66"/>
    </location>
</feature>
<dbReference type="NCBIfam" id="TIGR01974">
    <property type="entry name" value="NDH_I_L"/>
    <property type="match status" value="1"/>
</dbReference>
<evidence type="ECO:0000256" key="4">
    <source>
        <dbReference type="ARBA" id="ARBA00023136"/>
    </source>
</evidence>
<feature type="transmembrane region" description="Helical" evidence="6">
    <location>
        <begin position="131"/>
        <end position="149"/>
    </location>
</feature>
<protein>
    <submittedName>
        <fullName evidence="9">NADH-quinone oxidoreductase subunit L</fullName>
    </submittedName>
</protein>
<feature type="transmembrane region" description="Helical" evidence="6">
    <location>
        <begin position="347"/>
        <end position="366"/>
    </location>
</feature>
<feature type="transmembrane region" description="Helical" evidence="6">
    <location>
        <begin position="319"/>
        <end position="341"/>
    </location>
</feature>
<dbReference type="EMBL" id="JABXXV010000005">
    <property type="protein sequence ID" value="NVN47191.1"/>
    <property type="molecule type" value="Genomic_DNA"/>
</dbReference>
<dbReference type="Gene3D" id="1.20.5.2700">
    <property type="match status" value="1"/>
</dbReference>
<dbReference type="PANTHER" id="PTHR42829:SF2">
    <property type="entry name" value="NADH-UBIQUINONE OXIDOREDUCTASE CHAIN 5"/>
    <property type="match status" value="1"/>
</dbReference>
<organism evidence="9 10">
    <name type="scientific">Asaia spathodeae</name>
    <dbReference type="NCBI Taxonomy" id="657016"/>
    <lineage>
        <taxon>Bacteria</taxon>
        <taxon>Pseudomonadati</taxon>
        <taxon>Pseudomonadota</taxon>
        <taxon>Alphaproteobacteria</taxon>
        <taxon>Acetobacterales</taxon>
        <taxon>Acetobacteraceae</taxon>
        <taxon>Asaia</taxon>
    </lineage>
</organism>
<evidence type="ECO:0000256" key="5">
    <source>
        <dbReference type="RuleBase" id="RU000320"/>
    </source>
</evidence>
<dbReference type="NCBIfam" id="NF005141">
    <property type="entry name" value="PRK06590.1"/>
    <property type="match status" value="1"/>
</dbReference>
<feature type="transmembrane region" description="Helical" evidence="6">
    <location>
        <begin position="261"/>
        <end position="279"/>
    </location>
</feature>
<comment type="subcellular location">
    <subcellularLocation>
        <location evidence="1">Endomembrane system</location>
        <topology evidence="1">Multi-pass membrane protein</topology>
    </subcellularLocation>
    <subcellularLocation>
        <location evidence="5">Membrane</location>
        <topology evidence="5">Multi-pass membrane protein</topology>
    </subcellularLocation>
</comment>
<feature type="transmembrane region" description="Helical" evidence="6">
    <location>
        <begin position="155"/>
        <end position="173"/>
    </location>
</feature>
<keyword evidence="10" id="KW-1185">Reference proteome</keyword>
<evidence type="ECO:0000259" key="8">
    <source>
        <dbReference type="Pfam" id="PF00662"/>
    </source>
</evidence>
<dbReference type="InterPro" id="IPR018393">
    <property type="entry name" value="NADHpl_OxRdtase_5_subgr"/>
</dbReference>
<dbReference type="Pfam" id="PF00662">
    <property type="entry name" value="Proton_antipo_N"/>
    <property type="match status" value="1"/>
</dbReference>
<dbReference type="PRINTS" id="PR01434">
    <property type="entry name" value="NADHDHGNASE5"/>
</dbReference>
<feature type="transmembrane region" description="Helical" evidence="6">
    <location>
        <begin position="99"/>
        <end position="119"/>
    </location>
</feature>
<evidence type="ECO:0000259" key="7">
    <source>
        <dbReference type="Pfam" id="PF00361"/>
    </source>
</evidence>
<dbReference type="PANTHER" id="PTHR42829">
    <property type="entry name" value="NADH-UBIQUINONE OXIDOREDUCTASE CHAIN 5"/>
    <property type="match status" value="1"/>
</dbReference>
<feature type="transmembrane region" description="Helical" evidence="6">
    <location>
        <begin position="461"/>
        <end position="480"/>
    </location>
</feature>
<dbReference type="InterPro" id="IPR001516">
    <property type="entry name" value="Proton_antipo_N"/>
</dbReference>
<dbReference type="InterPro" id="IPR003945">
    <property type="entry name" value="NU5C-like"/>
</dbReference>
<evidence type="ECO:0000313" key="10">
    <source>
        <dbReference type="Proteomes" id="UP001516351"/>
    </source>
</evidence>
<feature type="transmembrane region" description="Helical" evidence="6">
    <location>
        <begin position="194"/>
        <end position="216"/>
    </location>
</feature>
<feature type="transmembrane region" description="Helical" evidence="6">
    <location>
        <begin position="222"/>
        <end position="240"/>
    </location>
</feature>
<evidence type="ECO:0000256" key="3">
    <source>
        <dbReference type="ARBA" id="ARBA00022989"/>
    </source>
</evidence>
<sequence length="624" mass="66568">MPIPATVWGVSLVASLLPLVILCPLAVSIILMLTGGKLPARATTLLVGAGMGLCALFAVVSAYSFLSGPNSLGSLHVVLWNWMNVGSFNAQIALTLDRLSLVMMLVVSCVGFLILVYACAYMYDDEDIARFFTYMTLFVASMLLLVLASDLLGVFIGWEGVGLCSYLLIGFWYGEQANAIAARKAFVVTRVGDALFLLGMLLMATAVGSLDIPTLLAVGPHAAPRTLTLGMFLLLGGAMAKSAQVPLQTWLPDAMAGPTPVSALIHAATMVTAGVYLLARLHGLFVMTPLAMLACAVVGFVTILLAAGSALVQTDIKRILAYSTMSQLGYMYLALGCGAWHAAMFHLVTHAFFKALLFMAAGSIILRVHHEQDIFKMGGLRKDMPWVFAAFLAGSAALAGLPLITAGYFSKELILGSAYDLSPIFWAGALFGAFLTSIYIFRCVFIVFWGAHRTHAHGKSGLAMALPMAILSVLAIGGGWMEMPDAIANVHIFSNLLAPVLGALPEEHNTSLLILGSLVPIAGVTIAWTLWRPKGEAPVAAESPAIATLRADWGFDTLYDWVFVRPFMVLARLNRRDFIDRFYDLVAALTQGSGHAVAKLQSGQVRRYAGWIAAGTVAALCLAV</sequence>
<feature type="domain" description="NADH-Ubiquinone oxidoreductase (complex I) chain 5 N-terminal" evidence="8">
    <location>
        <begin position="82"/>
        <end position="132"/>
    </location>
</feature>
<comment type="caution">
    <text evidence="9">The sequence shown here is derived from an EMBL/GenBank/DDBJ whole genome shotgun (WGS) entry which is preliminary data.</text>
</comment>
<feature type="transmembrane region" description="Helical" evidence="6">
    <location>
        <begin position="486"/>
        <end position="504"/>
    </location>
</feature>
<feature type="transmembrane region" description="Helical" evidence="6">
    <location>
        <begin position="386"/>
        <end position="404"/>
    </location>
</feature>
<dbReference type="Proteomes" id="UP001516351">
    <property type="component" value="Unassembled WGS sequence"/>
</dbReference>
<dbReference type="PRINTS" id="PR01435">
    <property type="entry name" value="NPOXDRDTASE5"/>
</dbReference>
<feature type="domain" description="NADH:quinone oxidoreductase/Mrp antiporter transmembrane" evidence="7">
    <location>
        <begin position="148"/>
        <end position="436"/>
    </location>
</feature>
<evidence type="ECO:0000256" key="2">
    <source>
        <dbReference type="ARBA" id="ARBA00022692"/>
    </source>
</evidence>
<evidence type="ECO:0000256" key="6">
    <source>
        <dbReference type="SAM" id="Phobius"/>
    </source>
</evidence>
<evidence type="ECO:0000256" key="1">
    <source>
        <dbReference type="ARBA" id="ARBA00004127"/>
    </source>
</evidence>
<evidence type="ECO:0000313" key="9">
    <source>
        <dbReference type="EMBL" id="NVN47191.1"/>
    </source>
</evidence>
<keyword evidence="3 6" id="KW-1133">Transmembrane helix</keyword>